<proteinExistence type="predicted"/>
<dbReference type="GO" id="GO:0016829">
    <property type="term" value="F:lyase activity"/>
    <property type="evidence" value="ECO:0007669"/>
    <property type="project" value="UniProtKB-KW"/>
</dbReference>
<dbReference type="Proteomes" id="UP001221208">
    <property type="component" value="Unassembled WGS sequence"/>
</dbReference>
<reference evidence="5 6" key="1">
    <citation type="submission" date="2022-10" db="EMBL/GenBank/DDBJ databases">
        <title>Janthinobacterium sp. hw3 Genome sequencing.</title>
        <authorList>
            <person name="Park S."/>
        </authorList>
    </citation>
    <scope>NUCLEOTIDE SEQUENCE [LARGE SCALE GENOMIC DNA]</scope>
    <source>
        <strain evidence="6">hw3</strain>
    </source>
</reference>
<dbReference type="InterPro" id="IPR015813">
    <property type="entry name" value="Pyrv/PenolPyrv_kinase-like_dom"/>
</dbReference>
<organism evidence="5 6">
    <name type="scientific">Janthinobacterium fluminis</name>
    <dbReference type="NCBI Taxonomy" id="2987524"/>
    <lineage>
        <taxon>Bacteria</taxon>
        <taxon>Pseudomonadati</taxon>
        <taxon>Pseudomonadota</taxon>
        <taxon>Betaproteobacteria</taxon>
        <taxon>Burkholderiales</taxon>
        <taxon>Oxalobacteraceae</taxon>
        <taxon>Janthinobacterium</taxon>
    </lineage>
</organism>
<evidence type="ECO:0000256" key="2">
    <source>
        <dbReference type="ARBA" id="ARBA00022723"/>
    </source>
</evidence>
<feature type="compositionally biased region" description="Low complexity" evidence="4">
    <location>
        <begin position="325"/>
        <end position="340"/>
    </location>
</feature>
<dbReference type="PANTHER" id="PTHR32308:SF10">
    <property type="entry name" value="CITRATE LYASE SUBUNIT BETA"/>
    <property type="match status" value="1"/>
</dbReference>
<dbReference type="InterPro" id="IPR039480">
    <property type="entry name" value="C-C_Bond_Lyase-like"/>
</dbReference>
<comment type="caution">
    <text evidence="5">The sequence shown here is derived from an EMBL/GenBank/DDBJ whole genome shotgun (WGS) entry which is preliminary data.</text>
</comment>
<dbReference type="InterPro" id="IPR011206">
    <property type="entry name" value="Citrate_lyase_beta/mcl1/mcl2"/>
</dbReference>
<evidence type="ECO:0000256" key="4">
    <source>
        <dbReference type="SAM" id="MobiDB-lite"/>
    </source>
</evidence>
<evidence type="ECO:0000256" key="1">
    <source>
        <dbReference type="ARBA" id="ARBA00001946"/>
    </source>
</evidence>
<evidence type="ECO:0000313" key="5">
    <source>
        <dbReference type="EMBL" id="MDC8760529.1"/>
    </source>
</evidence>
<feature type="compositionally biased region" description="Polar residues" evidence="4">
    <location>
        <begin position="306"/>
        <end position="317"/>
    </location>
</feature>
<evidence type="ECO:0000256" key="3">
    <source>
        <dbReference type="ARBA" id="ARBA00022842"/>
    </source>
</evidence>
<evidence type="ECO:0000313" key="6">
    <source>
        <dbReference type="Proteomes" id="UP001221208"/>
    </source>
</evidence>
<dbReference type="PIRSF" id="PIRSF015582">
    <property type="entry name" value="Cit_lyase_B"/>
    <property type="match status" value="1"/>
</dbReference>
<dbReference type="RefSeq" id="WP_273674369.1">
    <property type="nucleotide sequence ID" value="NZ_JAQQXR010000014.1"/>
</dbReference>
<sequence length="340" mass="37571">MDNPSYQHSAHKPALGASLYVPTTHKDLLAIANGDKLAHLRSLILCTEDAVAERDLSYALFNLSLALRNMDEDSDTLRFVRVRNAEVMTRVLAMPGAHKLTGFVLPKTTRHNFDTYFAQVRHTQHLLMPTLETAEVFDDEEMRQFCRCLCAPQVRARILALRIGGNDLLALLGLRRPTSGTIYQTPLGQVIGRLITTFRPHGIALTAPVFEHLSQRAWLDAEVAQDLAHGMIGKTAIHPDQVPQIERHYQVVQSDIELALRIIDPDSPAVFRMQESMCEVATHSNWAKQIIEQARLFGIRHSSDSINNVGNGASPDTHSGGAQHGPSQSPTPSTQGSAQT</sequence>
<name>A0ABT5K6J7_9BURK</name>
<dbReference type="Pfam" id="PF15617">
    <property type="entry name" value="C-C_Bond_Lyase"/>
    <property type="match status" value="1"/>
</dbReference>
<dbReference type="EMBL" id="JAQQXR010000014">
    <property type="protein sequence ID" value="MDC8760529.1"/>
    <property type="molecule type" value="Genomic_DNA"/>
</dbReference>
<dbReference type="PANTHER" id="PTHR32308">
    <property type="entry name" value="LYASE BETA SUBUNIT, PUTATIVE (AFU_ORTHOLOGUE AFUA_4G13030)-RELATED"/>
    <property type="match status" value="1"/>
</dbReference>
<dbReference type="Gene3D" id="3.20.20.60">
    <property type="entry name" value="Phosphoenolpyruvate-binding domains"/>
    <property type="match status" value="1"/>
</dbReference>
<accession>A0ABT5K6J7</accession>
<gene>
    <name evidence="5" type="ORF">OIK44_23350</name>
</gene>
<keyword evidence="6" id="KW-1185">Reference proteome</keyword>
<dbReference type="InterPro" id="IPR040442">
    <property type="entry name" value="Pyrv_kinase-like_dom_sf"/>
</dbReference>
<dbReference type="SUPFAM" id="SSF51621">
    <property type="entry name" value="Phosphoenolpyruvate/pyruvate domain"/>
    <property type="match status" value="1"/>
</dbReference>
<keyword evidence="5" id="KW-0456">Lyase</keyword>
<feature type="region of interest" description="Disordered" evidence="4">
    <location>
        <begin position="306"/>
        <end position="340"/>
    </location>
</feature>
<keyword evidence="2" id="KW-0479">Metal-binding</keyword>
<comment type="cofactor">
    <cofactor evidence="1">
        <name>Mg(2+)</name>
        <dbReference type="ChEBI" id="CHEBI:18420"/>
    </cofactor>
</comment>
<protein>
    <submittedName>
        <fullName evidence="5">HpcH/HpaI aldolase/citrate lyase family protein</fullName>
    </submittedName>
</protein>
<keyword evidence="3" id="KW-0460">Magnesium</keyword>